<reference evidence="2" key="1">
    <citation type="submission" date="2014-09" db="EMBL/GenBank/DDBJ databases">
        <authorList>
            <person name="Mudge J."/>
            <person name="Ramaraj T."/>
            <person name="Lindquist I.E."/>
            <person name="Bharti A.K."/>
            <person name="Sundararajan A."/>
            <person name="Cameron C.T."/>
            <person name="Woodward J.E."/>
            <person name="May G.D."/>
            <person name="Brubaker C."/>
            <person name="Broadhvest J."/>
            <person name="Wilkins T.A."/>
        </authorList>
    </citation>
    <scope>NUCLEOTIDE SEQUENCE</scope>
    <source>
        <strain evidence="2">cv. AKA8401</strain>
    </source>
</reference>
<gene>
    <name evidence="1" type="ORF">F383_20677</name>
</gene>
<sequence>MFLLSMWYTGSPASIL</sequence>
<dbReference type="AlphaFoldDB" id="A0A0B0NYS2"/>
<name>A0A0B0NYS2_GOSAR</name>
<protein>
    <submittedName>
        <fullName evidence="1">Uncharacterized protein</fullName>
    </submittedName>
</protein>
<evidence type="ECO:0000313" key="2">
    <source>
        <dbReference type="Proteomes" id="UP000032142"/>
    </source>
</evidence>
<dbReference type="EMBL" id="KN407344">
    <property type="protein sequence ID" value="KHG17024.1"/>
    <property type="molecule type" value="Genomic_DNA"/>
</dbReference>
<dbReference type="Proteomes" id="UP000032142">
    <property type="component" value="Unassembled WGS sequence"/>
</dbReference>
<organism evidence="1 2">
    <name type="scientific">Gossypium arboreum</name>
    <name type="common">Tree cotton</name>
    <name type="synonym">Gossypium nanking</name>
    <dbReference type="NCBI Taxonomy" id="29729"/>
    <lineage>
        <taxon>Eukaryota</taxon>
        <taxon>Viridiplantae</taxon>
        <taxon>Streptophyta</taxon>
        <taxon>Embryophyta</taxon>
        <taxon>Tracheophyta</taxon>
        <taxon>Spermatophyta</taxon>
        <taxon>Magnoliopsida</taxon>
        <taxon>eudicotyledons</taxon>
        <taxon>Gunneridae</taxon>
        <taxon>Pentapetalae</taxon>
        <taxon>rosids</taxon>
        <taxon>malvids</taxon>
        <taxon>Malvales</taxon>
        <taxon>Malvaceae</taxon>
        <taxon>Malvoideae</taxon>
        <taxon>Gossypium</taxon>
    </lineage>
</organism>
<evidence type="ECO:0000313" key="1">
    <source>
        <dbReference type="EMBL" id="KHG17024.1"/>
    </source>
</evidence>
<proteinExistence type="predicted"/>
<accession>A0A0B0NYS2</accession>
<keyword evidence="2" id="KW-1185">Reference proteome</keyword>